<dbReference type="PANTHER" id="PTHR47197">
    <property type="entry name" value="PROTEIN NIRF"/>
    <property type="match status" value="1"/>
</dbReference>
<dbReference type="SUPFAM" id="SSF51004">
    <property type="entry name" value="C-terminal (heme d1) domain of cytochrome cd1-nitrite reductase"/>
    <property type="match status" value="1"/>
</dbReference>
<dbReference type="InterPro" id="IPR011048">
    <property type="entry name" value="Haem_d1_sf"/>
</dbReference>
<dbReference type="InterPro" id="IPR017850">
    <property type="entry name" value="Alkaline_phosphatase_core_sf"/>
</dbReference>
<protein>
    <submittedName>
        <fullName evidence="5">Bifunctional YncE family protein/alkaline phosphatase family protein</fullName>
    </submittedName>
</protein>
<sequence>MRKIPFIAFLLCLLSATIAIAQPTPYNANTHVRVTLSNGWHLTPVGRSLPLGDLPLNLVVSPSKKYLAVTNNGQSVQSIQLIDAKTEQVLHSEVIPKSWYGLKFSADEKFLYASGGNDNWILQYAITDKKLVVTDSIRLGDKWPTKIAPAGIEIDDAKKLMYVVTRENNSIYIIDLATKKVAQRIQLSAEAYACQLSPRKNELYVSLWGGDKVIVFNTASKTITDSIAVGDNPNEICLTKNGKRLFVANANDNSVSVIDVAQRKVIETFNTALYPDAPNGSTTNGLALSANEKTLYIANADNNCLAVFDVTKPVASSSKGFIPTGWYPTNVKVIGKKIYVANGKGFSSMANPNGPKPVKTQEEVNYQQGDSKKPTTVQYIAGLFKGTLSIIDEPSEQQMSSYSKLVYDNTPYNKEKELQTQGEPGNPIPMKIGDASPIKYVFYVIKENRTYDQVLGDITTGNGDPKLVLFGEKYTPNLHALAKEFVLLDNFYVDGEVSADGHNWTMGGYATDYLEKTWPTSYGGRGGTYSAEGNREIANNKKGFFWDHCNRAGVSYRTYGEFADNYKPNIPVLKDHFCASYTGWDLATRDTVRFYQWKKDFDSLLAINQLPRFNSVRFGNDHTEGLRKGRPTPYAHVADNDLAVGMFIEYLSKSPIWKECAVFVIEDDAQNGADHVDAHRSTAYVAGGFVKRRFIDHTMYSTTSMLRTMELILGIPPMSQYDAAATPMWRCFTTTTDLTPFRSLPTNIDLNEKNVAQNKWQQRSEAFNLKKEDAVPDLEFNIVLWHGLKGDNIPFPGPKRAAFVKLNKEAEDDDD</sequence>
<keyword evidence="2" id="KW-0378">Hydrolase</keyword>
<feature type="domain" description="YNCE-like beta-propeller" evidence="4">
    <location>
        <begin position="47"/>
        <end position="279"/>
    </location>
</feature>
<dbReference type="Gene3D" id="3.40.720.10">
    <property type="entry name" value="Alkaline Phosphatase, subunit A"/>
    <property type="match status" value="1"/>
</dbReference>
<dbReference type="Gene3D" id="2.130.10.10">
    <property type="entry name" value="YVTN repeat-like/Quinoprotein amine dehydrogenase"/>
    <property type="match status" value="2"/>
</dbReference>
<evidence type="ECO:0000256" key="2">
    <source>
        <dbReference type="ARBA" id="ARBA00022801"/>
    </source>
</evidence>
<feature type="chain" id="PRO_5046858077" evidence="3">
    <location>
        <begin position="22"/>
        <end position="815"/>
    </location>
</feature>
<evidence type="ECO:0000256" key="1">
    <source>
        <dbReference type="ARBA" id="ARBA00022729"/>
    </source>
</evidence>
<name>A0ABS3YQI2_9BACT</name>
<dbReference type="RefSeq" id="WP_209138125.1">
    <property type="nucleotide sequence ID" value="NZ_JAGHKO010000001.1"/>
</dbReference>
<dbReference type="InterPro" id="IPR011964">
    <property type="entry name" value="YVTN_b-propeller_repeat"/>
</dbReference>
<keyword evidence="1 3" id="KW-0732">Signal</keyword>
<accession>A0ABS3YQI2</accession>
<organism evidence="5 6">
    <name type="scientific">Niastella soli</name>
    <dbReference type="NCBI Taxonomy" id="2821487"/>
    <lineage>
        <taxon>Bacteria</taxon>
        <taxon>Pseudomonadati</taxon>
        <taxon>Bacteroidota</taxon>
        <taxon>Chitinophagia</taxon>
        <taxon>Chitinophagales</taxon>
        <taxon>Chitinophagaceae</taxon>
        <taxon>Niastella</taxon>
    </lineage>
</organism>
<dbReference type="Proteomes" id="UP000677244">
    <property type="component" value="Unassembled WGS sequence"/>
</dbReference>
<evidence type="ECO:0000313" key="5">
    <source>
        <dbReference type="EMBL" id="MBO9200068.1"/>
    </source>
</evidence>
<dbReference type="NCBIfam" id="TIGR02276">
    <property type="entry name" value="beta_rpt_yvtn"/>
    <property type="match status" value="1"/>
</dbReference>
<dbReference type="Pfam" id="PF04185">
    <property type="entry name" value="Phosphoesterase"/>
    <property type="match status" value="1"/>
</dbReference>
<dbReference type="EMBL" id="JAGHKO010000001">
    <property type="protein sequence ID" value="MBO9200068.1"/>
    <property type="molecule type" value="Genomic_DNA"/>
</dbReference>
<dbReference type="InterPro" id="IPR048433">
    <property type="entry name" value="YNCE-like_beta-prop"/>
</dbReference>
<dbReference type="InterPro" id="IPR007312">
    <property type="entry name" value="Phosphoesterase"/>
</dbReference>
<dbReference type="PANTHER" id="PTHR47197:SF3">
    <property type="entry name" value="DIHYDRO-HEME D1 DEHYDROGENASE"/>
    <property type="match status" value="1"/>
</dbReference>
<gene>
    <name evidence="5" type="ORF">J7I42_07305</name>
</gene>
<dbReference type="SUPFAM" id="SSF53649">
    <property type="entry name" value="Alkaline phosphatase-like"/>
    <property type="match status" value="1"/>
</dbReference>
<feature type="signal peptide" evidence="3">
    <location>
        <begin position="1"/>
        <end position="21"/>
    </location>
</feature>
<evidence type="ECO:0000313" key="6">
    <source>
        <dbReference type="Proteomes" id="UP000677244"/>
    </source>
</evidence>
<evidence type="ECO:0000256" key="3">
    <source>
        <dbReference type="SAM" id="SignalP"/>
    </source>
</evidence>
<dbReference type="Pfam" id="PF21783">
    <property type="entry name" value="YNCE"/>
    <property type="match status" value="1"/>
</dbReference>
<keyword evidence="6" id="KW-1185">Reference proteome</keyword>
<dbReference type="InterPro" id="IPR051200">
    <property type="entry name" value="Host-pathogen_enzymatic-act"/>
</dbReference>
<comment type="caution">
    <text evidence="5">The sequence shown here is derived from an EMBL/GenBank/DDBJ whole genome shotgun (WGS) entry which is preliminary data.</text>
</comment>
<evidence type="ECO:0000259" key="4">
    <source>
        <dbReference type="Pfam" id="PF21783"/>
    </source>
</evidence>
<reference evidence="5 6" key="1">
    <citation type="submission" date="2021-03" db="EMBL/GenBank/DDBJ databases">
        <title>Assistant Professor.</title>
        <authorList>
            <person name="Huq M.A."/>
        </authorList>
    </citation>
    <scope>NUCLEOTIDE SEQUENCE [LARGE SCALE GENOMIC DNA]</scope>
    <source>
        <strain evidence="5 6">MAH-29</strain>
    </source>
</reference>
<dbReference type="InterPro" id="IPR015943">
    <property type="entry name" value="WD40/YVTN_repeat-like_dom_sf"/>
</dbReference>
<proteinExistence type="predicted"/>